<reference evidence="2" key="1">
    <citation type="journal article" date="2023" name="Front. Plant Sci.">
        <title>Chromosomal-level genome assembly of Melastoma candidum provides insights into trichome evolution.</title>
        <authorList>
            <person name="Zhong Y."/>
            <person name="Wu W."/>
            <person name="Sun C."/>
            <person name="Zou P."/>
            <person name="Liu Y."/>
            <person name="Dai S."/>
            <person name="Zhou R."/>
        </authorList>
    </citation>
    <scope>NUCLEOTIDE SEQUENCE [LARGE SCALE GENOMIC DNA]</scope>
</reference>
<accession>A0ACB9QP11</accession>
<evidence type="ECO:0000313" key="2">
    <source>
        <dbReference type="Proteomes" id="UP001057402"/>
    </source>
</evidence>
<sequence length="131" mass="15032">MRRYEMNSNKKVLASLWLIAFLTPAYAASKHVVVIQNDIQGQDLGVHCKSADDDLGFVPLHQGQQWGFYFHTRFIGTTHFYCNLFTMDSSHALTVYDNNVHRYVGDTCHWSIQSNRSCLFKSDIQLSGCHD</sequence>
<name>A0ACB9QP11_9MYRT</name>
<dbReference type="EMBL" id="CM042885">
    <property type="protein sequence ID" value="KAI4365393.1"/>
    <property type="molecule type" value="Genomic_DNA"/>
</dbReference>
<evidence type="ECO:0000313" key="1">
    <source>
        <dbReference type="EMBL" id="KAI4365393.1"/>
    </source>
</evidence>
<organism evidence="1 2">
    <name type="scientific">Melastoma candidum</name>
    <dbReference type="NCBI Taxonomy" id="119954"/>
    <lineage>
        <taxon>Eukaryota</taxon>
        <taxon>Viridiplantae</taxon>
        <taxon>Streptophyta</taxon>
        <taxon>Embryophyta</taxon>
        <taxon>Tracheophyta</taxon>
        <taxon>Spermatophyta</taxon>
        <taxon>Magnoliopsida</taxon>
        <taxon>eudicotyledons</taxon>
        <taxon>Gunneridae</taxon>
        <taxon>Pentapetalae</taxon>
        <taxon>rosids</taxon>
        <taxon>malvids</taxon>
        <taxon>Myrtales</taxon>
        <taxon>Melastomataceae</taxon>
        <taxon>Melastomatoideae</taxon>
        <taxon>Melastomateae</taxon>
        <taxon>Melastoma</taxon>
    </lineage>
</organism>
<keyword evidence="2" id="KW-1185">Reference proteome</keyword>
<proteinExistence type="predicted"/>
<gene>
    <name evidence="1" type="ORF">MLD38_021382</name>
</gene>
<dbReference type="Proteomes" id="UP001057402">
    <property type="component" value="Chromosome 6"/>
</dbReference>
<protein>
    <submittedName>
        <fullName evidence="1">Uncharacterized protein</fullName>
    </submittedName>
</protein>
<comment type="caution">
    <text evidence="1">The sequence shown here is derived from an EMBL/GenBank/DDBJ whole genome shotgun (WGS) entry which is preliminary data.</text>
</comment>